<comment type="function">
    <text evidence="2">Pyridoxal 5'-phosphate (PLP)-binding protein, which may be involved in intracellular homeostatic regulation of pyridoxal 5'-phosphate (PLP), the active form of vitamin B6.</text>
</comment>
<dbReference type="CDD" id="cd06822">
    <property type="entry name" value="PLPDE_III_YBL036c_euk"/>
    <property type="match status" value="1"/>
</dbReference>
<feature type="modified residue" description="N6-(pyridoxal phosphate)lysine" evidence="2">
    <location>
        <position position="45"/>
    </location>
</feature>
<gene>
    <name evidence="5" type="ORF">Q9L58_005040</name>
</gene>
<evidence type="ECO:0000256" key="1">
    <source>
        <dbReference type="ARBA" id="ARBA00022898"/>
    </source>
</evidence>
<organism evidence="5 6">
    <name type="scientific">Discina gigas</name>
    <dbReference type="NCBI Taxonomy" id="1032678"/>
    <lineage>
        <taxon>Eukaryota</taxon>
        <taxon>Fungi</taxon>
        <taxon>Dikarya</taxon>
        <taxon>Ascomycota</taxon>
        <taxon>Pezizomycotina</taxon>
        <taxon>Pezizomycetes</taxon>
        <taxon>Pezizales</taxon>
        <taxon>Discinaceae</taxon>
        <taxon>Discina</taxon>
    </lineage>
</organism>
<dbReference type="SUPFAM" id="SSF51419">
    <property type="entry name" value="PLP-binding barrel"/>
    <property type="match status" value="1"/>
</dbReference>
<keyword evidence="1 2" id="KW-0663">Pyridoxal phosphate</keyword>
<sequence>MTSTAEESDMAARASILVENFVQVVGRINAAASATRPVRLVAVSKKKPASDILALYSATKHLHMELLEKAPVLPSEIKWHFIGALQTNKCKQLAEDIPNLWVVESVDAAKKADALEKGRASLISKNPEAQKLRVFVQVNTSGENLKSGCAPSKALELAQHITGACPHLTLEGFMTIGDIVRSKTSHEPNNDFLILQQTRDKVAKGLGRDPEQLELSMGMSSDFEQAIELGATNVRIGTTIFGERPPKENTATQASAP</sequence>
<evidence type="ECO:0000313" key="6">
    <source>
        <dbReference type="Proteomes" id="UP001447188"/>
    </source>
</evidence>
<dbReference type="HAMAP" id="MF_02087">
    <property type="entry name" value="PLP_homeostasis"/>
    <property type="match status" value="1"/>
</dbReference>
<evidence type="ECO:0000256" key="3">
    <source>
        <dbReference type="RuleBase" id="RU004514"/>
    </source>
</evidence>
<proteinExistence type="inferred from homology"/>
<accession>A0ABR3GKF5</accession>
<dbReference type="PROSITE" id="PS01211">
    <property type="entry name" value="UPF0001"/>
    <property type="match status" value="1"/>
</dbReference>
<reference evidence="5 6" key="1">
    <citation type="submission" date="2024-02" db="EMBL/GenBank/DDBJ databases">
        <title>Discinaceae phylogenomics.</title>
        <authorList>
            <person name="Dirks A.C."/>
            <person name="James T.Y."/>
        </authorList>
    </citation>
    <scope>NUCLEOTIDE SEQUENCE [LARGE SCALE GENOMIC DNA]</scope>
    <source>
        <strain evidence="5 6">ACD0624</strain>
    </source>
</reference>
<keyword evidence="6" id="KW-1185">Reference proteome</keyword>
<dbReference type="PIRSF" id="PIRSF004848">
    <property type="entry name" value="YBL036c_PLPDEIII"/>
    <property type="match status" value="1"/>
</dbReference>
<dbReference type="Proteomes" id="UP001447188">
    <property type="component" value="Unassembled WGS sequence"/>
</dbReference>
<protein>
    <recommendedName>
        <fullName evidence="2">Pyridoxal phosphate homeostasis protein</fullName>
        <shortName evidence="2">PLP homeostasis protein</shortName>
    </recommendedName>
</protein>
<dbReference type="Pfam" id="PF01168">
    <property type="entry name" value="Ala_racemase_N"/>
    <property type="match status" value="1"/>
</dbReference>
<name>A0ABR3GKF5_9PEZI</name>
<dbReference type="InterPro" id="IPR011078">
    <property type="entry name" value="PyrdxlP_homeostasis"/>
</dbReference>
<dbReference type="NCBIfam" id="TIGR00044">
    <property type="entry name" value="YggS family pyridoxal phosphate-dependent enzyme"/>
    <property type="match status" value="1"/>
</dbReference>
<dbReference type="InterPro" id="IPR001608">
    <property type="entry name" value="Ala_racemase_N"/>
</dbReference>
<dbReference type="InterPro" id="IPR029066">
    <property type="entry name" value="PLP-binding_barrel"/>
</dbReference>
<evidence type="ECO:0000313" key="5">
    <source>
        <dbReference type="EMBL" id="KAL0636011.1"/>
    </source>
</evidence>
<dbReference type="Gene3D" id="3.20.20.10">
    <property type="entry name" value="Alanine racemase"/>
    <property type="match status" value="1"/>
</dbReference>
<comment type="similarity">
    <text evidence="2 3">Belongs to the pyridoxal phosphate-binding protein YggS/PROSC family.</text>
</comment>
<evidence type="ECO:0000256" key="2">
    <source>
        <dbReference type="HAMAP-Rule" id="MF_03225"/>
    </source>
</evidence>
<evidence type="ECO:0000259" key="4">
    <source>
        <dbReference type="Pfam" id="PF01168"/>
    </source>
</evidence>
<feature type="domain" description="Alanine racemase N-terminal" evidence="4">
    <location>
        <begin position="33"/>
        <end position="245"/>
    </location>
</feature>
<dbReference type="PANTHER" id="PTHR10146">
    <property type="entry name" value="PROLINE SYNTHETASE CO-TRANSCRIBED BACTERIAL HOMOLOG PROTEIN"/>
    <property type="match status" value="1"/>
</dbReference>
<dbReference type="EMBL" id="JBBBZM010000058">
    <property type="protein sequence ID" value="KAL0636011.1"/>
    <property type="molecule type" value="Genomic_DNA"/>
</dbReference>
<comment type="caution">
    <text evidence="5">The sequence shown here is derived from an EMBL/GenBank/DDBJ whole genome shotgun (WGS) entry which is preliminary data.</text>
</comment>
<dbReference type="PANTHER" id="PTHR10146:SF14">
    <property type="entry name" value="PYRIDOXAL PHOSPHATE HOMEOSTASIS PROTEIN"/>
    <property type="match status" value="1"/>
</dbReference>